<feature type="compositionally biased region" description="Basic and acidic residues" evidence="13">
    <location>
        <begin position="1015"/>
        <end position="1039"/>
    </location>
</feature>
<keyword evidence="8 12" id="KW-0175">Coiled coil</keyword>
<evidence type="ECO:0000313" key="16">
    <source>
        <dbReference type="Proteomes" id="UP000472265"/>
    </source>
</evidence>
<dbReference type="InterPro" id="IPR051234">
    <property type="entry name" value="TAO_STE20_kinase"/>
</dbReference>
<feature type="region of interest" description="Disordered" evidence="13">
    <location>
        <begin position="356"/>
        <end position="390"/>
    </location>
</feature>
<evidence type="ECO:0000256" key="7">
    <source>
        <dbReference type="ARBA" id="ARBA00022840"/>
    </source>
</evidence>
<keyword evidence="5 11" id="KW-0547">Nucleotide-binding</keyword>
<reference evidence="15" key="3">
    <citation type="submission" date="2025-09" db="UniProtKB">
        <authorList>
            <consortium name="Ensembl"/>
        </authorList>
    </citation>
    <scope>IDENTIFICATION</scope>
</reference>
<keyword evidence="16" id="KW-1185">Reference proteome</keyword>
<feature type="compositionally biased region" description="Gly residues" evidence="13">
    <location>
        <begin position="1098"/>
        <end position="1107"/>
    </location>
</feature>
<dbReference type="Gene3D" id="3.30.200.20">
    <property type="entry name" value="Phosphorylase Kinase, domain 1"/>
    <property type="match status" value="1"/>
</dbReference>
<dbReference type="FunFam" id="1.10.510.10:FF:000030">
    <property type="entry name" value="Serine/threonine-protein kinase TAO2, putative"/>
    <property type="match status" value="1"/>
</dbReference>
<evidence type="ECO:0000256" key="6">
    <source>
        <dbReference type="ARBA" id="ARBA00022777"/>
    </source>
</evidence>
<evidence type="ECO:0000256" key="12">
    <source>
        <dbReference type="SAM" id="Coils"/>
    </source>
</evidence>
<evidence type="ECO:0000256" key="1">
    <source>
        <dbReference type="ARBA" id="ARBA00008874"/>
    </source>
</evidence>
<dbReference type="SUPFAM" id="SSF56112">
    <property type="entry name" value="Protein kinase-like (PK-like)"/>
    <property type="match status" value="1"/>
</dbReference>
<evidence type="ECO:0000256" key="5">
    <source>
        <dbReference type="ARBA" id="ARBA00022741"/>
    </source>
</evidence>
<dbReference type="FunFam" id="3.30.200.20:FF:000029">
    <property type="entry name" value="Serine/threonine-protein kinase TAO2, putative"/>
    <property type="match status" value="1"/>
</dbReference>
<evidence type="ECO:0000256" key="2">
    <source>
        <dbReference type="ARBA" id="ARBA00012513"/>
    </source>
</evidence>
<organism evidence="15 16">
    <name type="scientific">Sparus aurata</name>
    <name type="common">Gilthead sea bream</name>
    <dbReference type="NCBI Taxonomy" id="8175"/>
    <lineage>
        <taxon>Eukaryota</taxon>
        <taxon>Metazoa</taxon>
        <taxon>Chordata</taxon>
        <taxon>Craniata</taxon>
        <taxon>Vertebrata</taxon>
        <taxon>Euteleostomi</taxon>
        <taxon>Actinopterygii</taxon>
        <taxon>Neopterygii</taxon>
        <taxon>Teleostei</taxon>
        <taxon>Neoteleostei</taxon>
        <taxon>Acanthomorphata</taxon>
        <taxon>Eupercaria</taxon>
        <taxon>Spariformes</taxon>
        <taxon>Sparidae</taxon>
        <taxon>Sparus</taxon>
    </lineage>
</organism>
<accession>A0A671YFM8</accession>
<feature type="binding site" evidence="11">
    <location>
        <position position="56"/>
    </location>
    <ligand>
        <name>ATP</name>
        <dbReference type="ChEBI" id="CHEBI:30616"/>
    </ligand>
</feature>
<keyword evidence="3" id="KW-0723">Serine/threonine-protein kinase</keyword>
<evidence type="ECO:0000256" key="11">
    <source>
        <dbReference type="PROSITE-ProRule" id="PRU10141"/>
    </source>
</evidence>
<name>A0A671YFM8_SPAAU</name>
<evidence type="ECO:0000259" key="14">
    <source>
        <dbReference type="PROSITE" id="PS50011"/>
    </source>
</evidence>
<evidence type="ECO:0000256" key="4">
    <source>
        <dbReference type="ARBA" id="ARBA00022679"/>
    </source>
</evidence>
<gene>
    <name evidence="15" type="primary">TAOK2</name>
</gene>
<comment type="similarity">
    <text evidence="1">Belongs to the protein kinase superfamily. STE Ser/Thr protein kinase family. STE20 subfamily.</text>
</comment>
<protein>
    <recommendedName>
        <fullName evidence="2">non-specific serine/threonine protein kinase</fullName>
        <ecNumber evidence="2">2.7.11.1</ecNumber>
    </recommendedName>
</protein>
<feature type="compositionally biased region" description="Low complexity" evidence="13">
    <location>
        <begin position="981"/>
        <end position="995"/>
    </location>
</feature>
<feature type="compositionally biased region" description="Low complexity" evidence="13">
    <location>
        <begin position="1083"/>
        <end position="1097"/>
    </location>
</feature>
<feature type="coiled-coil region" evidence="12">
    <location>
        <begin position="464"/>
        <end position="502"/>
    </location>
</feature>
<proteinExistence type="inferred from homology"/>
<dbReference type="PROSITE" id="PS00107">
    <property type="entry name" value="PROTEIN_KINASE_ATP"/>
    <property type="match status" value="1"/>
</dbReference>
<feature type="compositionally biased region" description="Low complexity" evidence="13">
    <location>
        <begin position="960"/>
        <end position="973"/>
    </location>
</feature>
<dbReference type="InterPro" id="IPR000719">
    <property type="entry name" value="Prot_kinase_dom"/>
</dbReference>
<dbReference type="GeneTree" id="ENSGT00940000159991"/>
<dbReference type="PANTHER" id="PTHR47167">
    <property type="entry name" value="SERINE/THREONINE-PROTEIN KINASE TAO1-LIKE PROTEIN"/>
    <property type="match status" value="1"/>
</dbReference>
<dbReference type="PROSITE" id="PS50011">
    <property type="entry name" value="PROTEIN_KINASE_DOM"/>
    <property type="match status" value="1"/>
</dbReference>
<sequence>MPSSVRAGSLKDPEVAELFFREDPEKLFTDLREIGHGSFGAVYFVSYFFAVVAIKKMSYSGKQSNEKWQDIVKEVKFLQKLRHPNTVEYRGCYLREHTAWVSVCCLILSNISLLSVHKKPLQEVEIAAITHGALQGLVYLHSHNMIHRDVKAGNILLTEPGQVKLGDFGSASIVAPANSFCGLPLWVNKHSLSCYFVSTAVLMAPEVILAMDEGQYDGKVDVWSLGITCIELAERKPPLFNMNAMSALYHIAQNESPVLQSNHWSDYFRNFVDSCLQKIAQDRPTSDVLLKHHFLCRERPMTVVMDLIARTKDAVRELDNLQYRKMKKILFHEAHNGPAPEGGDEEEYMLRTGTVNSMESSHSLPSMSISASSQSSSVNSLADGSDDSGEMAMMQEGEHTVTSNSSVLHKPLVSANVKLSVGGRGGGGGRRRRGRDHFATIRTASLVTRQIQEHEQGSALREQMSGYKRMRRQHQKQLMGLENKLKSEMDEHQLRLDKELENQRNSFSMEGEKLSKKHQVIMEKETKAVLTEEKKFQQHILAQQKKELTSLLESQKRQYRQRKEQLKEELNENQSTPKREKQEWLVHQKECLQQLQAEEEAGLLRRQRQYYELQCRQYKRKMLLARHNLEQDLLREELNKKQTLKDLECAMLLRHHESTQELEFRQLGLVQHTRAELIRTQHQTELTNQMEYNKRREQELRQKHAVEVRQQPKSLKSKELQIKRQFQDTCKIQTRQYKALRNHLLENTPKSDHKAVLKRLKDEQTRKLAILAEQYDHSINDMLSTQALRLDETQEAEYKVLRMQLQQELELLNAYQSKIKIHTDTQHEREVKDLEQRVSIRRALLEQRIEEEMLSLQNERSERIRTLLERQASEIESFDSESLRLGFSNMALSGIPSEAYPMQGYSNAPPSGSRSGSHWSHGMHPQNVPPQQHSRRSHNSSSSSGISSGSGAGDRRSESSSHALGLALGLAQGREVHHSSRSSASSSSSSSSSSSHHQRHHLPQHYHHQSTPQLYRERERDRDRDRDREREKEREREWAGVRGSGGDLAHPHPLPFSHHLPSRSSSQSLAMLPPPPPAPPSISGPSSSSSSSSSSQGGIYGGGGLGVRGAPSLMALRNSPQPLRRTASGGGPGGAGGSDGVLSRSTSVTSHISNGSHLSYS</sequence>
<keyword evidence="7 11" id="KW-0067">ATP-binding</keyword>
<evidence type="ECO:0000256" key="3">
    <source>
        <dbReference type="ARBA" id="ARBA00022527"/>
    </source>
</evidence>
<feature type="compositionally biased region" description="Low complexity" evidence="13">
    <location>
        <begin position="939"/>
        <end position="949"/>
    </location>
</feature>
<dbReference type="InterPro" id="IPR011009">
    <property type="entry name" value="Kinase-like_dom_sf"/>
</dbReference>
<dbReference type="AlphaFoldDB" id="A0A671YFM8"/>
<evidence type="ECO:0000256" key="13">
    <source>
        <dbReference type="SAM" id="MobiDB-lite"/>
    </source>
</evidence>
<dbReference type="InterPro" id="IPR017441">
    <property type="entry name" value="Protein_kinase_ATP_BS"/>
</dbReference>
<dbReference type="GO" id="GO:0005524">
    <property type="term" value="F:ATP binding"/>
    <property type="evidence" value="ECO:0007669"/>
    <property type="project" value="UniProtKB-UniRule"/>
</dbReference>
<comment type="catalytic activity">
    <reaction evidence="9">
        <text>L-threonyl-[protein] + ATP = O-phospho-L-threonyl-[protein] + ADP + H(+)</text>
        <dbReference type="Rhea" id="RHEA:46608"/>
        <dbReference type="Rhea" id="RHEA-COMP:11060"/>
        <dbReference type="Rhea" id="RHEA-COMP:11605"/>
        <dbReference type="ChEBI" id="CHEBI:15378"/>
        <dbReference type="ChEBI" id="CHEBI:30013"/>
        <dbReference type="ChEBI" id="CHEBI:30616"/>
        <dbReference type="ChEBI" id="CHEBI:61977"/>
        <dbReference type="ChEBI" id="CHEBI:456216"/>
        <dbReference type="EC" id="2.7.11.1"/>
    </reaction>
</comment>
<dbReference type="Proteomes" id="UP000472265">
    <property type="component" value="Chromosome 20"/>
</dbReference>
<dbReference type="Gene3D" id="1.10.510.10">
    <property type="entry name" value="Transferase(Phosphotransferase) domain 1"/>
    <property type="match status" value="1"/>
</dbReference>
<dbReference type="PROSITE" id="PS00108">
    <property type="entry name" value="PROTEIN_KINASE_ST"/>
    <property type="match status" value="1"/>
</dbReference>
<feature type="region of interest" description="Disordered" evidence="13">
    <location>
        <begin position="903"/>
        <end position="1161"/>
    </location>
</feature>
<reference evidence="15" key="1">
    <citation type="submission" date="2021-04" db="EMBL/GenBank/DDBJ databases">
        <authorList>
            <consortium name="Wellcome Sanger Institute Data Sharing"/>
        </authorList>
    </citation>
    <scope>NUCLEOTIDE SEQUENCE [LARGE SCALE GENOMIC DNA]</scope>
</reference>
<keyword evidence="6" id="KW-0418">Kinase</keyword>
<feature type="compositionally biased region" description="Low complexity" evidence="13">
    <location>
        <begin position="911"/>
        <end position="924"/>
    </location>
</feature>
<dbReference type="GO" id="GO:0004674">
    <property type="term" value="F:protein serine/threonine kinase activity"/>
    <property type="evidence" value="ECO:0007669"/>
    <property type="project" value="UniProtKB-KW"/>
</dbReference>
<dbReference type="InterPro" id="IPR008271">
    <property type="entry name" value="Ser/Thr_kinase_AS"/>
</dbReference>
<dbReference type="GO" id="GO:0005737">
    <property type="term" value="C:cytoplasm"/>
    <property type="evidence" value="ECO:0007669"/>
    <property type="project" value="TreeGrafter"/>
</dbReference>
<comment type="catalytic activity">
    <reaction evidence="10">
        <text>L-seryl-[protein] + ATP = O-phospho-L-seryl-[protein] + ADP + H(+)</text>
        <dbReference type="Rhea" id="RHEA:17989"/>
        <dbReference type="Rhea" id="RHEA-COMP:9863"/>
        <dbReference type="Rhea" id="RHEA-COMP:11604"/>
        <dbReference type="ChEBI" id="CHEBI:15378"/>
        <dbReference type="ChEBI" id="CHEBI:29999"/>
        <dbReference type="ChEBI" id="CHEBI:30616"/>
        <dbReference type="ChEBI" id="CHEBI:83421"/>
        <dbReference type="ChEBI" id="CHEBI:456216"/>
        <dbReference type="EC" id="2.7.11.1"/>
    </reaction>
</comment>
<feature type="coiled-coil region" evidence="12">
    <location>
        <begin position="545"/>
        <end position="576"/>
    </location>
</feature>
<feature type="compositionally biased region" description="Gly residues" evidence="13">
    <location>
        <begin position="1128"/>
        <end position="1139"/>
    </location>
</feature>
<feature type="compositionally biased region" description="Low complexity" evidence="13">
    <location>
        <begin position="357"/>
        <end position="380"/>
    </location>
</feature>
<reference evidence="15" key="2">
    <citation type="submission" date="2025-08" db="UniProtKB">
        <authorList>
            <consortium name="Ensembl"/>
        </authorList>
    </citation>
    <scope>IDENTIFICATION</scope>
</reference>
<evidence type="ECO:0000256" key="10">
    <source>
        <dbReference type="ARBA" id="ARBA00048679"/>
    </source>
</evidence>
<dbReference type="SMART" id="SM00220">
    <property type="entry name" value="S_TKc"/>
    <property type="match status" value="1"/>
</dbReference>
<evidence type="ECO:0000256" key="8">
    <source>
        <dbReference type="ARBA" id="ARBA00023054"/>
    </source>
</evidence>
<dbReference type="Ensembl" id="ENSSAUT00010065201.1">
    <property type="protein sequence ID" value="ENSSAUP00010062170.1"/>
    <property type="gene ID" value="ENSSAUG00010025049.1"/>
</dbReference>
<evidence type="ECO:0000313" key="15">
    <source>
        <dbReference type="Ensembl" id="ENSSAUP00010062170.1"/>
    </source>
</evidence>
<dbReference type="PANTHER" id="PTHR47167:SF6">
    <property type="entry name" value="SERINE_THREONINE-PROTEIN KINASE TAO2"/>
    <property type="match status" value="1"/>
</dbReference>
<feature type="compositionally biased region" description="Polar residues" evidence="13">
    <location>
        <begin position="1143"/>
        <end position="1161"/>
    </location>
</feature>
<dbReference type="Pfam" id="PF00069">
    <property type="entry name" value="Pkinase"/>
    <property type="match status" value="1"/>
</dbReference>
<keyword evidence="4" id="KW-0808">Transferase</keyword>
<feature type="compositionally biased region" description="Low complexity" evidence="13">
    <location>
        <begin position="1055"/>
        <end position="1071"/>
    </location>
</feature>
<dbReference type="EC" id="2.7.11.1" evidence="2"/>
<feature type="domain" description="Protein kinase" evidence="14">
    <location>
        <begin position="28"/>
        <end position="295"/>
    </location>
</feature>
<evidence type="ECO:0000256" key="9">
    <source>
        <dbReference type="ARBA" id="ARBA00047899"/>
    </source>
</evidence>
<feature type="compositionally biased region" description="Basic residues" evidence="13">
    <location>
        <begin position="996"/>
        <end position="1008"/>
    </location>
</feature>
<feature type="compositionally biased region" description="Pro residues" evidence="13">
    <location>
        <begin position="1072"/>
        <end position="1082"/>
    </location>
</feature>